<evidence type="ECO:0000256" key="1">
    <source>
        <dbReference type="SAM" id="MobiDB-lite"/>
    </source>
</evidence>
<reference evidence="2 3" key="1">
    <citation type="journal article" date="2021" name="Genome Biol.">
        <title>AFLAP: assembly-free linkage analysis pipeline using k-mers from genome sequencing data.</title>
        <authorList>
            <person name="Fletcher K."/>
            <person name="Zhang L."/>
            <person name="Gil J."/>
            <person name="Han R."/>
            <person name="Cavanaugh K."/>
            <person name="Michelmore R."/>
        </authorList>
    </citation>
    <scope>NUCLEOTIDE SEQUENCE [LARGE SCALE GENOMIC DNA]</scope>
    <source>
        <strain evidence="2 3">SF5</strain>
    </source>
</reference>
<name>A0A976FQB9_BRELC</name>
<dbReference type="Proteomes" id="UP000294530">
    <property type="component" value="Unassembled WGS sequence"/>
</dbReference>
<feature type="region of interest" description="Disordered" evidence="1">
    <location>
        <begin position="46"/>
        <end position="65"/>
    </location>
</feature>
<dbReference type="AlphaFoldDB" id="A0A976FQB9"/>
<comment type="caution">
    <text evidence="2">The sequence shown here is derived from an EMBL/GenBank/DDBJ whole genome shotgun (WGS) entry which is preliminary data.</text>
</comment>
<proteinExistence type="predicted"/>
<dbReference type="EMBL" id="SHOA02000001">
    <property type="protein sequence ID" value="TDH70654.1"/>
    <property type="molecule type" value="Genomic_DNA"/>
</dbReference>
<gene>
    <name evidence="2" type="ORF">CCR75_001205</name>
</gene>
<accession>A0A976FQB9</accession>
<sequence length="65" mass="7404">MNDHYRDTEEAEELPIQMHSDIISDEEGIVSFIADFTVDRDIDMKSEASDQDDQSIVESEPMALV</sequence>
<evidence type="ECO:0000313" key="2">
    <source>
        <dbReference type="EMBL" id="TDH70654.1"/>
    </source>
</evidence>
<dbReference type="GeneID" id="94344980"/>
<dbReference type="KEGG" id="blac:94344980"/>
<protein>
    <submittedName>
        <fullName evidence="2">Uncharacterized protein</fullName>
    </submittedName>
</protein>
<keyword evidence="3" id="KW-1185">Reference proteome</keyword>
<dbReference type="OrthoDB" id="96667at2759"/>
<dbReference type="RefSeq" id="XP_067820153.1">
    <property type="nucleotide sequence ID" value="XM_067959309.1"/>
</dbReference>
<organism evidence="2 3">
    <name type="scientific">Bremia lactucae</name>
    <name type="common">Lettuce downy mildew</name>
    <dbReference type="NCBI Taxonomy" id="4779"/>
    <lineage>
        <taxon>Eukaryota</taxon>
        <taxon>Sar</taxon>
        <taxon>Stramenopiles</taxon>
        <taxon>Oomycota</taxon>
        <taxon>Peronosporomycetes</taxon>
        <taxon>Peronosporales</taxon>
        <taxon>Peronosporaceae</taxon>
        <taxon>Bremia</taxon>
    </lineage>
</organism>
<evidence type="ECO:0000313" key="3">
    <source>
        <dbReference type="Proteomes" id="UP000294530"/>
    </source>
</evidence>